<dbReference type="AlphaFoldDB" id="A0A545THL8"/>
<feature type="region of interest" description="Disordered" evidence="1">
    <location>
        <begin position="179"/>
        <end position="201"/>
    </location>
</feature>
<keyword evidence="2" id="KW-0472">Membrane</keyword>
<dbReference type="EMBL" id="VIKR01000001">
    <property type="protein sequence ID" value="TQV76686.1"/>
    <property type="molecule type" value="Genomic_DNA"/>
</dbReference>
<feature type="transmembrane region" description="Helical" evidence="2">
    <location>
        <begin position="116"/>
        <end position="134"/>
    </location>
</feature>
<evidence type="ECO:0000256" key="2">
    <source>
        <dbReference type="SAM" id="Phobius"/>
    </source>
</evidence>
<feature type="transmembrane region" description="Helical" evidence="2">
    <location>
        <begin position="29"/>
        <end position="46"/>
    </location>
</feature>
<gene>
    <name evidence="3" type="ORF">FLL45_01620</name>
</gene>
<feature type="transmembrane region" description="Helical" evidence="2">
    <location>
        <begin position="6"/>
        <end position="22"/>
    </location>
</feature>
<dbReference type="RefSeq" id="WP_142888046.1">
    <property type="nucleotide sequence ID" value="NZ_VIKR01000001.1"/>
</dbReference>
<evidence type="ECO:0000313" key="4">
    <source>
        <dbReference type="Proteomes" id="UP000317839"/>
    </source>
</evidence>
<sequence>MESYINLGLCFLLGLIAGLFVCRGFGRRQLIISFILLLWTPSFIIYEDFYNAPKSWWSWWPYWIVYSGAIMVFIWKLEQISKAFENFVNKKLIKSGKKWRLNKYKVNRHQIMQERVLVALCMVSISTVFIQMVLATGFEFYGYSVIHDFVEGAVLIMMVFLLAKPGVDLWASKIESKGKNNEEGRDLGSTHAHRSISGNNR</sequence>
<protein>
    <submittedName>
        <fullName evidence="3">Uncharacterized protein</fullName>
    </submittedName>
</protein>
<organism evidence="3 4">
    <name type="scientific">Aliikangiella marina</name>
    <dbReference type="NCBI Taxonomy" id="1712262"/>
    <lineage>
        <taxon>Bacteria</taxon>
        <taxon>Pseudomonadati</taxon>
        <taxon>Pseudomonadota</taxon>
        <taxon>Gammaproteobacteria</taxon>
        <taxon>Oceanospirillales</taxon>
        <taxon>Pleioneaceae</taxon>
        <taxon>Aliikangiella</taxon>
    </lineage>
</organism>
<keyword evidence="4" id="KW-1185">Reference proteome</keyword>
<keyword evidence="2" id="KW-1133">Transmembrane helix</keyword>
<proteinExistence type="predicted"/>
<evidence type="ECO:0000256" key="1">
    <source>
        <dbReference type="SAM" id="MobiDB-lite"/>
    </source>
</evidence>
<reference evidence="3 4" key="1">
    <citation type="submission" date="2019-06" db="EMBL/GenBank/DDBJ databases">
        <title>Draft genome of Aliikangiella marina GYP-15.</title>
        <authorList>
            <person name="Wang G."/>
        </authorList>
    </citation>
    <scope>NUCLEOTIDE SEQUENCE [LARGE SCALE GENOMIC DNA]</scope>
    <source>
        <strain evidence="3 4">GYP-15</strain>
    </source>
</reference>
<evidence type="ECO:0000313" key="3">
    <source>
        <dbReference type="EMBL" id="TQV76686.1"/>
    </source>
</evidence>
<feature type="compositionally biased region" description="Basic and acidic residues" evidence="1">
    <location>
        <begin position="179"/>
        <end position="188"/>
    </location>
</feature>
<accession>A0A545THL8</accession>
<feature type="transmembrane region" description="Helical" evidence="2">
    <location>
        <begin position="58"/>
        <end position="75"/>
    </location>
</feature>
<dbReference type="Proteomes" id="UP000317839">
    <property type="component" value="Unassembled WGS sequence"/>
</dbReference>
<comment type="caution">
    <text evidence="3">The sequence shown here is derived from an EMBL/GenBank/DDBJ whole genome shotgun (WGS) entry which is preliminary data.</text>
</comment>
<name>A0A545THL8_9GAMM</name>
<keyword evidence="2" id="KW-0812">Transmembrane</keyword>